<dbReference type="AlphaFoldDB" id="A0A4S4N4Z7"/>
<proteinExistence type="predicted"/>
<sequence>MSENSSDNAPGPGRKRKASSDYVANGNGIQENSLAKDGSAVKKPRATKSTPSTRKGKTKDTLKIGRSEVWPEYFESLFKVFKALNAVIAFCSSRKHLALTFPVVRTSVESLLKQPLELAKVAELKALLPDLIQFAYIPSIELRIHAECMSQRSTDTADYTITKPKTVNKTEFSSIEDDEHVLILDFADGPRGQKSANVGIAFGPPPAMTPAATKKLVEKRNNRFTEAVNEVLEASRSDEDPVVLLQSAAREHIPVDPTVSITKGKNTAVPEPNERPSIDTVIQEMQEKEWYAEQIVHRRTVEAKDGQLGILDTPLSETIQTALQVSRKISSLYVHQAASINALMQGNNVIVSTSTASGKSVIYQVPLLTFLEDDPEVTAIFIYPTKASIVIVYSEYGIDYYDGRHLHKIRKGPSSNCLSLVQALST</sequence>
<dbReference type="PANTHER" id="PTHR47957:SF3">
    <property type="entry name" value="ATP-DEPENDENT HELICASE HRQ1"/>
    <property type="match status" value="1"/>
</dbReference>
<dbReference type="GO" id="GO:0005634">
    <property type="term" value="C:nucleus"/>
    <property type="evidence" value="ECO:0007669"/>
    <property type="project" value="TreeGrafter"/>
</dbReference>
<evidence type="ECO:0000256" key="1">
    <source>
        <dbReference type="SAM" id="MobiDB-lite"/>
    </source>
</evidence>
<dbReference type="Pfam" id="PF00270">
    <property type="entry name" value="DEAD"/>
    <property type="match status" value="1"/>
</dbReference>
<dbReference type="GO" id="GO:0003676">
    <property type="term" value="F:nucleic acid binding"/>
    <property type="evidence" value="ECO:0007669"/>
    <property type="project" value="InterPro"/>
</dbReference>
<dbReference type="SUPFAM" id="SSF46785">
    <property type="entry name" value="Winged helix' DNA-binding domain"/>
    <property type="match status" value="1"/>
</dbReference>
<accession>A0A4S4N4Z7</accession>
<dbReference type="Gene3D" id="3.40.50.300">
    <property type="entry name" value="P-loop containing nucleotide triphosphate hydrolases"/>
    <property type="match status" value="1"/>
</dbReference>
<comment type="caution">
    <text evidence="3">The sequence shown here is derived from an EMBL/GenBank/DDBJ whole genome shotgun (WGS) entry which is preliminary data.</text>
</comment>
<feature type="region of interest" description="Disordered" evidence="1">
    <location>
        <begin position="1"/>
        <end position="61"/>
    </location>
</feature>
<dbReference type="GO" id="GO:0036297">
    <property type="term" value="P:interstrand cross-link repair"/>
    <property type="evidence" value="ECO:0007669"/>
    <property type="project" value="TreeGrafter"/>
</dbReference>
<name>A0A4S4N4Z7_9APHY</name>
<evidence type="ECO:0000259" key="2">
    <source>
        <dbReference type="SMART" id="SM01075"/>
    </source>
</evidence>
<evidence type="ECO:0000313" key="3">
    <source>
        <dbReference type="EMBL" id="THH32988.1"/>
    </source>
</evidence>
<dbReference type="PANTHER" id="PTHR47957">
    <property type="entry name" value="ATP-DEPENDENT HELICASE HRQ1"/>
    <property type="match status" value="1"/>
</dbReference>
<dbReference type="InterPro" id="IPR027417">
    <property type="entry name" value="P-loop_NTPase"/>
</dbReference>
<dbReference type="OrthoDB" id="18781at2759"/>
<dbReference type="InterPro" id="IPR014939">
    <property type="entry name" value="CDT1_Gemini-bd-like"/>
</dbReference>
<dbReference type="SMART" id="SM01075">
    <property type="entry name" value="CDT1"/>
    <property type="match status" value="1"/>
</dbReference>
<dbReference type="EMBL" id="SGPM01000012">
    <property type="protein sequence ID" value="THH32988.1"/>
    <property type="molecule type" value="Genomic_DNA"/>
</dbReference>
<dbReference type="InterPro" id="IPR036390">
    <property type="entry name" value="WH_DNA-bd_sf"/>
</dbReference>
<organism evidence="3 4">
    <name type="scientific">Antrodiella citrinella</name>
    <dbReference type="NCBI Taxonomy" id="2447956"/>
    <lineage>
        <taxon>Eukaryota</taxon>
        <taxon>Fungi</taxon>
        <taxon>Dikarya</taxon>
        <taxon>Basidiomycota</taxon>
        <taxon>Agaricomycotina</taxon>
        <taxon>Agaricomycetes</taxon>
        <taxon>Polyporales</taxon>
        <taxon>Steccherinaceae</taxon>
        <taxon>Antrodiella</taxon>
    </lineage>
</organism>
<dbReference type="GO" id="GO:0043138">
    <property type="term" value="F:3'-5' DNA helicase activity"/>
    <property type="evidence" value="ECO:0007669"/>
    <property type="project" value="TreeGrafter"/>
</dbReference>
<reference evidence="3 4" key="1">
    <citation type="submission" date="2019-02" db="EMBL/GenBank/DDBJ databases">
        <title>Genome sequencing of the rare red list fungi Antrodiella citrinella (Flaviporus citrinellus).</title>
        <authorList>
            <person name="Buettner E."/>
            <person name="Kellner H."/>
        </authorList>
    </citation>
    <scope>NUCLEOTIDE SEQUENCE [LARGE SCALE GENOMIC DNA]</scope>
    <source>
        <strain evidence="3 4">DSM 108506</strain>
    </source>
</reference>
<dbReference type="SUPFAM" id="SSF52540">
    <property type="entry name" value="P-loop containing nucleoside triphosphate hydrolases"/>
    <property type="match status" value="1"/>
</dbReference>
<dbReference type="Proteomes" id="UP000308730">
    <property type="component" value="Unassembled WGS sequence"/>
</dbReference>
<dbReference type="GO" id="GO:0006289">
    <property type="term" value="P:nucleotide-excision repair"/>
    <property type="evidence" value="ECO:0007669"/>
    <property type="project" value="TreeGrafter"/>
</dbReference>
<gene>
    <name evidence="3" type="ORF">EUX98_g1173</name>
</gene>
<dbReference type="Pfam" id="PF08839">
    <property type="entry name" value="CDT1"/>
    <property type="match status" value="1"/>
</dbReference>
<feature type="domain" description="CDT1 Geminin-binding" evidence="2">
    <location>
        <begin position="70"/>
        <end position="246"/>
    </location>
</feature>
<dbReference type="GO" id="GO:0005524">
    <property type="term" value="F:ATP binding"/>
    <property type="evidence" value="ECO:0007669"/>
    <property type="project" value="InterPro"/>
</dbReference>
<evidence type="ECO:0000313" key="4">
    <source>
        <dbReference type="Proteomes" id="UP000308730"/>
    </source>
</evidence>
<protein>
    <recommendedName>
        <fullName evidence="2">CDT1 Geminin-binding domain-containing protein</fullName>
    </recommendedName>
</protein>
<keyword evidence="4" id="KW-1185">Reference proteome</keyword>
<dbReference type="InterPro" id="IPR011545">
    <property type="entry name" value="DEAD/DEAH_box_helicase_dom"/>
</dbReference>